<organism evidence="3 4">
    <name type="scientific">Gossypium australe</name>
    <dbReference type="NCBI Taxonomy" id="47621"/>
    <lineage>
        <taxon>Eukaryota</taxon>
        <taxon>Viridiplantae</taxon>
        <taxon>Streptophyta</taxon>
        <taxon>Embryophyta</taxon>
        <taxon>Tracheophyta</taxon>
        <taxon>Spermatophyta</taxon>
        <taxon>Magnoliopsida</taxon>
        <taxon>eudicotyledons</taxon>
        <taxon>Gunneridae</taxon>
        <taxon>Pentapetalae</taxon>
        <taxon>rosids</taxon>
        <taxon>malvids</taxon>
        <taxon>Malvales</taxon>
        <taxon>Malvaceae</taxon>
        <taxon>Malvoideae</taxon>
        <taxon>Gossypium</taxon>
    </lineage>
</organism>
<sequence length="266" mass="31086">MIATPMTRLLQKDVKFEWSEKCQQSFDQLKTLLTEAPVFVQPESGKKILIYSDASLKCLGCILMQKGRVVAYASRQLKLQEKNYPMYDLELATIVFALKIRRHHLICVTKDPELIREILYEAHSGCLSVHLGSTKMYNDLKKLYWWSGLLQHVMIPEWKWDRVTMDFVSGLPMSSKKKDASWVVVYRLTKSAHFIRICIDYSLDRLAELYIAEIIKLHGVPVSIISDRDPRFTSRFWKKLQEALGMKLNFRTTFHPQTDDQPERVI</sequence>
<evidence type="ECO:0000313" key="4">
    <source>
        <dbReference type="Proteomes" id="UP000325315"/>
    </source>
</evidence>
<reference evidence="4" key="1">
    <citation type="journal article" date="2019" name="Plant Biotechnol. J.">
        <title>Genome sequencing of the Australian wild diploid species Gossypium australe highlights disease resistance and delayed gland morphogenesis.</title>
        <authorList>
            <person name="Cai Y."/>
            <person name="Cai X."/>
            <person name="Wang Q."/>
            <person name="Wang P."/>
            <person name="Zhang Y."/>
            <person name="Cai C."/>
            <person name="Xu Y."/>
            <person name="Wang K."/>
            <person name="Zhou Z."/>
            <person name="Wang C."/>
            <person name="Geng S."/>
            <person name="Li B."/>
            <person name="Dong Q."/>
            <person name="Hou Y."/>
            <person name="Wang H."/>
            <person name="Ai P."/>
            <person name="Liu Z."/>
            <person name="Yi F."/>
            <person name="Sun M."/>
            <person name="An G."/>
            <person name="Cheng J."/>
            <person name="Zhang Y."/>
            <person name="Shi Q."/>
            <person name="Xie Y."/>
            <person name="Shi X."/>
            <person name="Chang Y."/>
            <person name="Huang F."/>
            <person name="Chen Y."/>
            <person name="Hong S."/>
            <person name="Mi L."/>
            <person name="Sun Q."/>
            <person name="Zhang L."/>
            <person name="Zhou B."/>
            <person name="Peng R."/>
            <person name="Zhang X."/>
            <person name="Liu F."/>
        </authorList>
    </citation>
    <scope>NUCLEOTIDE SEQUENCE [LARGE SCALE GENOMIC DNA]</scope>
    <source>
        <strain evidence="4">cv. PA1801</strain>
    </source>
</reference>
<dbReference type="PANTHER" id="PTHR37984">
    <property type="entry name" value="PROTEIN CBG26694"/>
    <property type="match status" value="1"/>
</dbReference>
<dbReference type="InterPro" id="IPR036397">
    <property type="entry name" value="RNaseH_sf"/>
</dbReference>
<proteinExistence type="predicted"/>
<dbReference type="SUPFAM" id="SSF56672">
    <property type="entry name" value="DNA/RNA polymerases"/>
    <property type="match status" value="1"/>
</dbReference>
<dbReference type="GO" id="GO:0003824">
    <property type="term" value="F:catalytic activity"/>
    <property type="evidence" value="ECO:0007669"/>
    <property type="project" value="UniProtKB-KW"/>
</dbReference>
<dbReference type="Gene3D" id="3.30.420.10">
    <property type="entry name" value="Ribonuclease H-like superfamily/Ribonuclease H"/>
    <property type="match status" value="1"/>
</dbReference>
<dbReference type="InterPro" id="IPR012337">
    <property type="entry name" value="RNaseH-like_sf"/>
</dbReference>
<evidence type="ECO:0000313" key="3">
    <source>
        <dbReference type="EMBL" id="KAA3484167.1"/>
    </source>
</evidence>
<dbReference type="Pfam" id="PF17919">
    <property type="entry name" value="RT_RNaseH_2"/>
    <property type="match status" value="1"/>
</dbReference>
<evidence type="ECO:0000259" key="2">
    <source>
        <dbReference type="PROSITE" id="PS50994"/>
    </source>
</evidence>
<gene>
    <name evidence="3" type="ORF">EPI10_006269</name>
</gene>
<dbReference type="Proteomes" id="UP000325315">
    <property type="component" value="Unassembled WGS sequence"/>
</dbReference>
<feature type="domain" description="Integrase catalytic" evidence="2">
    <location>
        <begin position="152"/>
        <end position="266"/>
    </location>
</feature>
<dbReference type="EMBL" id="SMMG02000002">
    <property type="protein sequence ID" value="KAA3484167.1"/>
    <property type="molecule type" value="Genomic_DNA"/>
</dbReference>
<dbReference type="InterPro" id="IPR043128">
    <property type="entry name" value="Rev_trsase/Diguanyl_cyclase"/>
</dbReference>
<dbReference type="Pfam" id="PF17921">
    <property type="entry name" value="Integrase_H2C2"/>
    <property type="match status" value="1"/>
</dbReference>
<dbReference type="GO" id="GO:0015074">
    <property type="term" value="P:DNA integration"/>
    <property type="evidence" value="ECO:0007669"/>
    <property type="project" value="InterPro"/>
</dbReference>
<dbReference type="PROSITE" id="PS50994">
    <property type="entry name" value="INTEGRASE"/>
    <property type="match status" value="1"/>
</dbReference>
<dbReference type="InterPro" id="IPR050951">
    <property type="entry name" value="Retrovirus_Pol_polyprotein"/>
</dbReference>
<dbReference type="InterPro" id="IPR041577">
    <property type="entry name" value="RT_RNaseH_2"/>
</dbReference>
<dbReference type="InterPro" id="IPR041588">
    <property type="entry name" value="Integrase_H2C2"/>
</dbReference>
<name>A0A5B6WTD8_9ROSI</name>
<dbReference type="GO" id="GO:0003676">
    <property type="term" value="F:nucleic acid binding"/>
    <property type="evidence" value="ECO:0007669"/>
    <property type="project" value="InterPro"/>
</dbReference>
<dbReference type="SUPFAM" id="SSF53098">
    <property type="entry name" value="Ribonuclease H-like"/>
    <property type="match status" value="1"/>
</dbReference>
<evidence type="ECO:0000256" key="1">
    <source>
        <dbReference type="ARBA" id="ARBA00023268"/>
    </source>
</evidence>
<accession>A0A5B6WTD8</accession>
<dbReference type="Gene3D" id="1.10.340.70">
    <property type="match status" value="1"/>
</dbReference>
<comment type="caution">
    <text evidence="3">The sequence shown here is derived from an EMBL/GenBank/DDBJ whole genome shotgun (WGS) entry which is preliminary data.</text>
</comment>
<dbReference type="InterPro" id="IPR043502">
    <property type="entry name" value="DNA/RNA_pol_sf"/>
</dbReference>
<dbReference type="OrthoDB" id="1738613at2759"/>
<dbReference type="AlphaFoldDB" id="A0A5B6WTD8"/>
<dbReference type="Gene3D" id="3.30.70.270">
    <property type="match status" value="1"/>
</dbReference>
<dbReference type="PANTHER" id="PTHR37984:SF5">
    <property type="entry name" value="PROTEIN NYNRIN-LIKE"/>
    <property type="match status" value="1"/>
</dbReference>
<keyword evidence="4" id="KW-1185">Reference proteome</keyword>
<dbReference type="InterPro" id="IPR001584">
    <property type="entry name" value="Integrase_cat-core"/>
</dbReference>
<protein>
    <submittedName>
        <fullName evidence="3">DNA/RNA polymerases superfamily protein</fullName>
    </submittedName>
</protein>
<keyword evidence="1" id="KW-0511">Multifunctional enzyme</keyword>